<gene>
    <name evidence="1" type="ORF">FA95DRAFT_1677128</name>
</gene>
<feature type="non-terminal residue" evidence="1">
    <location>
        <position position="486"/>
    </location>
</feature>
<proteinExistence type="predicted"/>
<reference evidence="1" key="2">
    <citation type="journal article" date="2022" name="New Phytol.">
        <title>Evolutionary transition to the ectomycorrhizal habit in the genomes of a hyperdiverse lineage of mushroom-forming fungi.</title>
        <authorList>
            <person name="Looney B."/>
            <person name="Miyauchi S."/>
            <person name="Morin E."/>
            <person name="Drula E."/>
            <person name="Courty P.E."/>
            <person name="Kohler A."/>
            <person name="Kuo A."/>
            <person name="LaButti K."/>
            <person name="Pangilinan J."/>
            <person name="Lipzen A."/>
            <person name="Riley R."/>
            <person name="Andreopoulos W."/>
            <person name="He G."/>
            <person name="Johnson J."/>
            <person name="Nolan M."/>
            <person name="Tritt A."/>
            <person name="Barry K.W."/>
            <person name="Grigoriev I.V."/>
            <person name="Nagy L.G."/>
            <person name="Hibbett D."/>
            <person name="Henrissat B."/>
            <person name="Matheny P.B."/>
            <person name="Labbe J."/>
            <person name="Martin F.M."/>
        </authorList>
    </citation>
    <scope>NUCLEOTIDE SEQUENCE</scope>
    <source>
        <strain evidence="1">FP105234-sp</strain>
    </source>
</reference>
<dbReference type="EMBL" id="MU275867">
    <property type="protein sequence ID" value="KAI0049950.1"/>
    <property type="molecule type" value="Genomic_DNA"/>
</dbReference>
<keyword evidence="2" id="KW-1185">Reference proteome</keyword>
<reference evidence="1" key="1">
    <citation type="submission" date="2021-02" db="EMBL/GenBank/DDBJ databases">
        <authorList>
            <consortium name="DOE Joint Genome Institute"/>
            <person name="Ahrendt S."/>
            <person name="Looney B.P."/>
            <person name="Miyauchi S."/>
            <person name="Morin E."/>
            <person name="Drula E."/>
            <person name="Courty P.E."/>
            <person name="Chicoki N."/>
            <person name="Fauchery L."/>
            <person name="Kohler A."/>
            <person name="Kuo A."/>
            <person name="Labutti K."/>
            <person name="Pangilinan J."/>
            <person name="Lipzen A."/>
            <person name="Riley R."/>
            <person name="Andreopoulos W."/>
            <person name="He G."/>
            <person name="Johnson J."/>
            <person name="Barry K.W."/>
            <person name="Grigoriev I.V."/>
            <person name="Nagy L."/>
            <person name="Hibbett D."/>
            <person name="Henrissat B."/>
            <person name="Matheny P.B."/>
            <person name="Labbe J."/>
            <person name="Martin F."/>
        </authorList>
    </citation>
    <scope>NUCLEOTIDE SEQUENCE</scope>
    <source>
        <strain evidence="1">FP105234-sp</strain>
    </source>
</reference>
<dbReference type="Proteomes" id="UP000814033">
    <property type="component" value="Unassembled WGS sequence"/>
</dbReference>
<accession>A0ACB8S274</accession>
<comment type="caution">
    <text evidence="1">The sequence shown here is derived from an EMBL/GenBank/DDBJ whole genome shotgun (WGS) entry which is preliminary data.</text>
</comment>
<evidence type="ECO:0000313" key="1">
    <source>
        <dbReference type="EMBL" id="KAI0049950.1"/>
    </source>
</evidence>
<name>A0ACB8S274_9AGAM</name>
<protein>
    <submittedName>
        <fullName evidence="1">Uncharacterized protein</fullName>
    </submittedName>
</protein>
<evidence type="ECO:0000313" key="2">
    <source>
        <dbReference type="Proteomes" id="UP000814033"/>
    </source>
</evidence>
<organism evidence="1 2">
    <name type="scientific">Auriscalpium vulgare</name>
    <dbReference type="NCBI Taxonomy" id="40419"/>
    <lineage>
        <taxon>Eukaryota</taxon>
        <taxon>Fungi</taxon>
        <taxon>Dikarya</taxon>
        <taxon>Basidiomycota</taxon>
        <taxon>Agaricomycotina</taxon>
        <taxon>Agaricomycetes</taxon>
        <taxon>Russulales</taxon>
        <taxon>Auriscalpiaceae</taxon>
        <taxon>Auriscalpium</taxon>
    </lineage>
</organism>
<sequence length="486" mass="52611">MDAWDVFRRARIILFAVLVFLCLGWAIIFAVIIAREWHYYAVFQRAIMLSLLATHGFTAILLYLMIVVPFRLWMDFARVLLLLILHIGSAVVFTLFNSGFPCRDLGSEETCRDLNYIVFIGCWVISGVVLGYAISLCVMSTRPKPVGSISGKPELDLPPNSPPRSSYNSRRESQSSVNSRSGLLSNSGKEKRLSVTIAQPPRQLVVVNGSPGDSPTKSPPQSNRSAWYNGNREFMHPSGLEAARSLAASQIASVGVLGRSPSSSNHPRTQPRVSMAPLPFPNPFRDPIPRFDSPASIYSTSTIRSDLGLRGRAGSDGSISFDHASPSPPAKTASPPPQGPLPPHAGFPLYTPSLHRTPSESSTYSQSSTYSGLSTYLFPASPNRSPNLAVPPLTPNRTHATTPAQSIHSLSASLHLTQPPAPAAVAQGPARRSLFLRLSPPKTIGPPSVSYNAPFGTRGPVVNVLRRYGSQGHSPVENPGPQLERR</sequence>